<organism evidence="1">
    <name type="scientific">Salmonella enterica</name>
    <name type="common">Salmonella choleraesuis</name>
    <dbReference type="NCBI Taxonomy" id="28901"/>
    <lineage>
        <taxon>Bacteria</taxon>
        <taxon>Pseudomonadati</taxon>
        <taxon>Pseudomonadota</taxon>
        <taxon>Gammaproteobacteria</taxon>
        <taxon>Enterobacterales</taxon>
        <taxon>Enterobacteriaceae</taxon>
        <taxon>Salmonella</taxon>
    </lineage>
</organism>
<reference evidence="1" key="1">
    <citation type="submission" date="2016-09" db="EMBL/GenBank/DDBJ databases">
        <title>Whole Genome Sequencing of Salmonella enterica subsp. enterica serovar Nottingham.</title>
        <authorList>
            <person name="Zheng J."/>
            <person name="Wang H."/>
        </authorList>
    </citation>
    <scope>NUCLEOTIDE SEQUENCE [LARGE SCALE GENOMIC DNA]</scope>
    <source>
        <strain evidence="1">CFSAN055411</strain>
    </source>
</reference>
<accession>A0A3F3I7Y1</accession>
<dbReference type="Proteomes" id="UP000852880">
    <property type="component" value="Unassembled WGS sequence"/>
</dbReference>
<dbReference type="AlphaFoldDB" id="A0A3F3I7Y1"/>
<sequence length="125" mass="13750">MTAFYRIGSIVLINKILDVEIIVSLSIAGTNLYHFLQDRNAPQGIVSCSLPTGDFNIIPRDGRLDAVNTETGMTLGVPERVSDDHVVLVTNGGKVWDVTDCLGEKKFWLRYIPGIALLCYRLPSG</sequence>
<dbReference type="EMBL" id="MJEL01000061">
    <property type="protein sequence ID" value="OEH95230.1"/>
    <property type="molecule type" value="Genomic_DNA"/>
</dbReference>
<comment type="caution">
    <text evidence="1">The sequence shown here is derived from an EMBL/GenBank/DDBJ whole genome shotgun (WGS) entry which is preliminary data.</text>
</comment>
<evidence type="ECO:0000313" key="1">
    <source>
        <dbReference type="EMBL" id="OEH95230.1"/>
    </source>
</evidence>
<name>A0A3F3I7Y1_SALER</name>
<proteinExistence type="predicted"/>
<gene>
    <name evidence="1" type="ORF">BH006_07305</name>
</gene>
<protein>
    <submittedName>
        <fullName evidence="1">Uncharacterized protein</fullName>
    </submittedName>
</protein>